<organism evidence="2 3">
    <name type="scientific">Undibacterium danionis</name>
    <dbReference type="NCBI Taxonomy" id="1812100"/>
    <lineage>
        <taxon>Bacteria</taxon>
        <taxon>Pseudomonadati</taxon>
        <taxon>Pseudomonadota</taxon>
        <taxon>Betaproteobacteria</taxon>
        <taxon>Burkholderiales</taxon>
        <taxon>Oxalobacteraceae</taxon>
        <taxon>Undibacterium</taxon>
    </lineage>
</organism>
<dbReference type="RefSeq" id="WP_390212167.1">
    <property type="nucleotide sequence ID" value="NZ_JBHLXJ010000009.1"/>
</dbReference>
<feature type="signal peptide" evidence="1">
    <location>
        <begin position="1"/>
        <end position="27"/>
    </location>
</feature>
<feature type="chain" id="PRO_5045376366" description="Secreted protein" evidence="1">
    <location>
        <begin position="28"/>
        <end position="98"/>
    </location>
</feature>
<gene>
    <name evidence="2" type="ORF">ACFFJH_10185</name>
</gene>
<name>A0ABV6IF94_9BURK</name>
<evidence type="ECO:0000313" key="3">
    <source>
        <dbReference type="Proteomes" id="UP001589844"/>
    </source>
</evidence>
<sequence>MKTMSLRSVLLGLTASVASIAAATAFAVGVNGPSVPKDPGPPVFNWVGIYKFIQPHAGPDGRYYTFTYVTVTGTTQAYCQQQIPTNGNVIVVQWCQPG</sequence>
<evidence type="ECO:0000256" key="1">
    <source>
        <dbReference type="SAM" id="SignalP"/>
    </source>
</evidence>
<protein>
    <recommendedName>
        <fullName evidence="4">Secreted protein</fullName>
    </recommendedName>
</protein>
<dbReference type="Proteomes" id="UP001589844">
    <property type="component" value="Unassembled WGS sequence"/>
</dbReference>
<dbReference type="EMBL" id="JBHLXJ010000009">
    <property type="protein sequence ID" value="MFC0350175.1"/>
    <property type="molecule type" value="Genomic_DNA"/>
</dbReference>
<evidence type="ECO:0000313" key="2">
    <source>
        <dbReference type="EMBL" id="MFC0350175.1"/>
    </source>
</evidence>
<keyword evidence="3" id="KW-1185">Reference proteome</keyword>
<accession>A0ABV6IF94</accession>
<comment type="caution">
    <text evidence="2">The sequence shown here is derived from an EMBL/GenBank/DDBJ whole genome shotgun (WGS) entry which is preliminary data.</text>
</comment>
<reference evidence="2 3" key="1">
    <citation type="submission" date="2024-09" db="EMBL/GenBank/DDBJ databases">
        <authorList>
            <person name="Sun Q."/>
            <person name="Mori K."/>
        </authorList>
    </citation>
    <scope>NUCLEOTIDE SEQUENCE [LARGE SCALE GENOMIC DNA]</scope>
    <source>
        <strain evidence="2 3">CCM 8677</strain>
    </source>
</reference>
<keyword evidence="1" id="KW-0732">Signal</keyword>
<evidence type="ECO:0008006" key="4">
    <source>
        <dbReference type="Google" id="ProtNLM"/>
    </source>
</evidence>
<proteinExistence type="predicted"/>